<protein>
    <submittedName>
        <fullName evidence="1">Uncharacterized protein</fullName>
    </submittedName>
</protein>
<evidence type="ECO:0000313" key="1">
    <source>
        <dbReference type="EMBL" id="RQM13511.1"/>
    </source>
</evidence>
<gene>
    <name evidence="1" type="ORF">DD237_007068</name>
</gene>
<organism evidence="1 2">
    <name type="scientific">Peronospora effusa</name>
    <dbReference type="NCBI Taxonomy" id="542832"/>
    <lineage>
        <taxon>Eukaryota</taxon>
        <taxon>Sar</taxon>
        <taxon>Stramenopiles</taxon>
        <taxon>Oomycota</taxon>
        <taxon>Peronosporomycetes</taxon>
        <taxon>Peronosporales</taxon>
        <taxon>Peronosporaceae</taxon>
        <taxon>Peronospora</taxon>
    </lineage>
</organism>
<dbReference type="EMBL" id="QKXF01000253">
    <property type="protein sequence ID" value="RQM13511.1"/>
    <property type="molecule type" value="Genomic_DNA"/>
</dbReference>
<evidence type="ECO:0000313" key="2">
    <source>
        <dbReference type="Proteomes" id="UP000286097"/>
    </source>
</evidence>
<proteinExistence type="predicted"/>
<comment type="caution">
    <text evidence="1">The sequence shown here is derived from an EMBL/GenBank/DDBJ whole genome shotgun (WGS) entry which is preliminary data.</text>
</comment>
<dbReference type="Proteomes" id="UP000286097">
    <property type="component" value="Unassembled WGS sequence"/>
</dbReference>
<accession>A0A425C8Y4</accession>
<reference evidence="1 2" key="1">
    <citation type="submission" date="2018-06" db="EMBL/GenBank/DDBJ databases">
        <title>Comparative genomics of downy mildews reveals potential adaptations to biotrophy.</title>
        <authorList>
            <person name="Fletcher K."/>
            <person name="Klosterman S.J."/>
            <person name="Derevnina L."/>
            <person name="Martin F."/>
            <person name="Koike S."/>
            <person name="Reyes Chin-Wo S."/>
            <person name="Mou B."/>
            <person name="Michelmore R."/>
        </authorList>
    </citation>
    <scope>NUCLEOTIDE SEQUENCE [LARGE SCALE GENOMIC DNA]</scope>
    <source>
        <strain evidence="1 2">R13</strain>
    </source>
</reference>
<name>A0A425C8Y4_9STRA</name>
<dbReference type="VEuPathDB" id="FungiDB:DD237_007068"/>
<sequence length="979" mass="110657">MDVAKLREDLIQCWLAKALVQVLERASKEKYVLVSMGNGVIAEQGAILSELVKGFLRRDETLTKTIPVSADGHAHVKNLKELQQWTLLLGERTGSLDGVLFVIYAPCEDAVAAEKQVRGIIDATSTLEKSWRDSVLLVLHNPTILVGLEARTRAMNSSSMYHLGHLGANETSRRKTSDWRRSFKFITQPLDCLRDQCGWHFVMEIVRWVANSTEYAINEEKTFGAARATMFSSINQLPFQLLLLVLRWSHFHPQLLRACATKLQRQTQLIPQARVRRELAAMQRREVKLWNSLYPLTEAMEETTNWKEELSSSLLALNTSSRSQATSLKLARLSKCCLWGTQKQFYKNQGIRAWTSGTIPFGVSSSSFLAASYARITIDFLLSNADTVEPPMDENYSPNCFVWEAASGSCKFLHSFMLHFTELMKANDDFKIRGLMPLVVATDLSDHVLNSRLQMPCFRPFIKRGQLDFALFDTHEFVHGNATISGTQKTLELLHSRRRWHVGNDGPVVLMGNYFLDSLRADIFTVAATHQDHLPATNANEVHARDDGPNERVVMQVAMLDQTTSNIAEIDISLCSVADLKTQAVYEDDRLNATLVRVLDQFQSRCNISVPASVSSTGLIIFPVEAFEFFLALLDRDSVTKAFPIAILAGDARFSFRNAISSAFITTTSVKSRTEEGFTDKVSLELPQLSPHPDCFCLPVDFEIFEMFFDQLNRSTAGISASTELISSPVNDTFDVFFAAVEPQMQESAVARGKTTSTSFITKAQHTSFKHQFASCTPGDCDMLWGMMSLDDGARCFSADTLLAILAQTGWDFDLFEVLRWELLNRLRRQTTNTKSKHYQNILAEAGIKSWQTFYNMEQQTEMDITMRKIRLQLARWFYELEANERVLEILMPWREKAHKDISSDDVAIFYLLGVLFDRANCVRTSFRMNEYWSALSFFRLCASLVPTKLKFQRLVAQTLLALQTLRSVSNGSNASDGN</sequence>
<dbReference type="AlphaFoldDB" id="A0A425C8Y4"/>